<comment type="caution">
    <text evidence="2">The sequence shown here is derived from an EMBL/GenBank/DDBJ whole genome shotgun (WGS) entry which is preliminary data.</text>
</comment>
<keyword evidence="3" id="KW-1185">Reference proteome</keyword>
<dbReference type="RefSeq" id="WP_036816490.1">
    <property type="nucleotide sequence ID" value="NZ_JGVO01000032.1"/>
</dbReference>
<feature type="transmembrane region" description="Helical" evidence="1">
    <location>
        <begin position="69"/>
        <end position="87"/>
    </location>
</feature>
<evidence type="ECO:0000313" key="2">
    <source>
        <dbReference type="EMBL" id="PSW22095.1"/>
    </source>
</evidence>
<organism evidence="2 3">
    <name type="scientific">Photobacterium sanctipauli</name>
    <dbReference type="NCBI Taxonomy" id="1342794"/>
    <lineage>
        <taxon>Bacteria</taxon>
        <taxon>Pseudomonadati</taxon>
        <taxon>Pseudomonadota</taxon>
        <taxon>Gammaproteobacteria</taxon>
        <taxon>Vibrionales</taxon>
        <taxon>Vibrionaceae</taxon>
        <taxon>Photobacterium</taxon>
    </lineage>
</organism>
<reference evidence="2 3" key="1">
    <citation type="submission" date="2018-01" db="EMBL/GenBank/DDBJ databases">
        <title>Whole genome sequencing of Histamine producing bacteria.</title>
        <authorList>
            <person name="Butler K."/>
        </authorList>
    </citation>
    <scope>NUCLEOTIDE SEQUENCE [LARGE SCALE GENOMIC DNA]</scope>
    <source>
        <strain evidence="2 3">DSM 100436</strain>
    </source>
</reference>
<evidence type="ECO:0000313" key="3">
    <source>
        <dbReference type="Proteomes" id="UP000241771"/>
    </source>
</evidence>
<keyword evidence="1" id="KW-1133">Transmembrane helix</keyword>
<protein>
    <submittedName>
        <fullName evidence="2">Uncharacterized protein</fullName>
    </submittedName>
</protein>
<accession>A0A2T3P0Q1</accession>
<dbReference type="AlphaFoldDB" id="A0A2T3P0Q1"/>
<keyword evidence="1" id="KW-0472">Membrane</keyword>
<evidence type="ECO:0000256" key="1">
    <source>
        <dbReference type="SAM" id="Phobius"/>
    </source>
</evidence>
<gene>
    <name evidence="2" type="ORF">C9I98_02185</name>
</gene>
<dbReference type="OrthoDB" id="9942641at2"/>
<dbReference type="Proteomes" id="UP000241771">
    <property type="component" value="Unassembled WGS sequence"/>
</dbReference>
<proteinExistence type="predicted"/>
<keyword evidence="1" id="KW-0812">Transmembrane</keyword>
<dbReference type="EMBL" id="PYMA01000001">
    <property type="protein sequence ID" value="PSW22095.1"/>
    <property type="molecule type" value="Genomic_DNA"/>
</dbReference>
<name>A0A2T3P0Q1_9GAMM</name>
<sequence length="88" mass="9702">MLSNKINALVDKAIMEGDIKAKAAIEKIRRNATFEDEPLPAVKPSKSLNQMMATIDFQSSQLAQKAKRTATLIALLPFLLFLLSLLTT</sequence>